<proteinExistence type="predicted"/>
<name>A0ABP0NCP0_9DINO</name>
<dbReference type="InterPro" id="IPR006151">
    <property type="entry name" value="Shikm_DH/Glu-tRNA_Rdtase"/>
</dbReference>
<dbReference type="EMBL" id="CAXAMN010021585">
    <property type="protein sequence ID" value="CAK9061158.1"/>
    <property type="molecule type" value="Genomic_DNA"/>
</dbReference>
<feature type="region of interest" description="Disordered" evidence="1">
    <location>
        <begin position="350"/>
        <end position="377"/>
    </location>
</feature>
<sequence length="803" mass="88438">MFPHQPPSRCLLTMPLHACFPRQQLVELTGAWSPQERRTSQKRMVPVSACSTSPLPVSKRPPARPITTSSARPRQPQDEMFDVMRRSDVTFTATGSKVPIIYGKDLQNLERNHMLVDISVPLNVAADCAEVDRVSSYSVDDLKKVVDANAKKRQNEVVKANKLITEEVQKFKCWQASQGAVPYLAALQAMAENIRRSEYAKMEHKLKGLQETEKEALDKLTRHLVDQLFRPLYYSMKEDESLADKRSKIMALQNIFRLEPLYKRGLLTQVDDRSSNAAENSERARTNAAEIVPPDWATEREGRQQYMHNSMPEGVPLWGCFCGLKLLKIAVLVPRKCFFGIMAAYGSSMDSTSSQQGSATSDAPQPTAKAKKRAPAMPKAYLERPSVRQEEHVPYSMALQMLRVQAQAAGRAPDHLKVPSLQLDGLVVENEAGDLEKLGSDVGGFGPSSDPGEARVLGGPSVLRGMQCFQAVECLAAVQFFFKVDVVVGVEETGRQTGSGKSLVRRPETIVLRDASHTIRDIERVCRLSATDDTNNGTVDCKGVEYNTETHRSGVRPAAFGVPAPHGSVATWLRCELWTQPILSHRSCITGQNCPEASDGGARFSRWPDIFSAQMSPRTHLGESNRNDLRPAPPLCSVRERRDAPLAPGGLMQVERTWAVEPPRSAKSIYQSSTTTGTFLRPTTAPVTTRFDPVPGLPNLVSGVPASPRSKRLVPHAHRMPSIPVRGATPRGPWAECTTSPRKGAWPRQGTENSLMFRNPLERRAAHDGWGEDVSLCASPAPGPQAQTTQATSGSELPTLQLR</sequence>
<reference evidence="4 5" key="1">
    <citation type="submission" date="2024-02" db="EMBL/GenBank/DDBJ databases">
        <authorList>
            <person name="Chen Y."/>
            <person name="Shah S."/>
            <person name="Dougan E. K."/>
            <person name="Thang M."/>
            <person name="Chan C."/>
        </authorList>
    </citation>
    <scope>NUCLEOTIDE SEQUENCE [LARGE SCALE GENOMIC DNA]</scope>
</reference>
<evidence type="ECO:0000259" key="2">
    <source>
        <dbReference type="Pfam" id="PF00745"/>
    </source>
</evidence>
<feature type="compositionally biased region" description="Polar residues" evidence="1">
    <location>
        <begin position="785"/>
        <end position="803"/>
    </location>
</feature>
<dbReference type="Gene3D" id="3.40.50.720">
    <property type="entry name" value="NAD(P)-binding Rossmann-like Domain"/>
    <property type="match status" value="1"/>
</dbReference>
<feature type="region of interest" description="Disordered" evidence="1">
    <location>
        <begin position="31"/>
        <end position="77"/>
    </location>
</feature>
<feature type="domain" description="Tetrapyrrole biosynthesis glutamyl-tRNA reductase dimerisation" evidence="2">
    <location>
        <begin position="159"/>
        <end position="258"/>
    </location>
</feature>
<keyword evidence="5" id="KW-1185">Reference proteome</keyword>
<dbReference type="Proteomes" id="UP001642484">
    <property type="component" value="Unassembled WGS sequence"/>
</dbReference>
<feature type="domain" description="Quinate/shikimate 5-dehydrogenase/glutamyl-tRNA reductase" evidence="3">
    <location>
        <begin position="77"/>
        <end position="145"/>
    </location>
</feature>
<comment type="caution">
    <text evidence="4">The sequence shown here is derived from an EMBL/GenBank/DDBJ whole genome shotgun (WGS) entry which is preliminary data.</text>
</comment>
<gene>
    <name evidence="4" type="ORF">CCMP2556_LOCUS30082</name>
</gene>
<organism evidence="4 5">
    <name type="scientific">Durusdinium trenchii</name>
    <dbReference type="NCBI Taxonomy" id="1381693"/>
    <lineage>
        <taxon>Eukaryota</taxon>
        <taxon>Sar</taxon>
        <taxon>Alveolata</taxon>
        <taxon>Dinophyceae</taxon>
        <taxon>Suessiales</taxon>
        <taxon>Symbiodiniaceae</taxon>
        <taxon>Durusdinium</taxon>
    </lineage>
</organism>
<dbReference type="PANTHER" id="PTHR43120">
    <property type="entry name" value="GLUTAMYL-TRNA REDUCTASE 1, CHLOROPLASTIC"/>
    <property type="match status" value="1"/>
</dbReference>
<dbReference type="InterPro" id="IPR036453">
    <property type="entry name" value="GluRdtase_dimer_dom_sf"/>
</dbReference>
<dbReference type="InterPro" id="IPR036291">
    <property type="entry name" value="NAD(P)-bd_dom_sf"/>
</dbReference>
<dbReference type="Pfam" id="PF00745">
    <property type="entry name" value="GlutR_dimer"/>
    <property type="match status" value="1"/>
</dbReference>
<evidence type="ECO:0000313" key="5">
    <source>
        <dbReference type="Proteomes" id="UP001642484"/>
    </source>
</evidence>
<feature type="compositionally biased region" description="Low complexity" evidence="1">
    <location>
        <begin position="350"/>
        <end position="368"/>
    </location>
</feature>
<protein>
    <submittedName>
        <fullName evidence="4">Uncharacterized protein</fullName>
    </submittedName>
</protein>
<accession>A0ABP0NCP0</accession>
<evidence type="ECO:0000256" key="1">
    <source>
        <dbReference type="SAM" id="MobiDB-lite"/>
    </source>
</evidence>
<dbReference type="PANTHER" id="PTHR43120:SF1">
    <property type="entry name" value="GLUTAMYL-TRNA REDUCTASE 1, CHLOROPLASTIC"/>
    <property type="match status" value="1"/>
</dbReference>
<dbReference type="InterPro" id="IPR015896">
    <property type="entry name" value="4pyrrol_synth_GluRdtase_dimer"/>
</dbReference>
<dbReference type="SUPFAM" id="SSF51735">
    <property type="entry name" value="NAD(P)-binding Rossmann-fold domains"/>
    <property type="match status" value="1"/>
</dbReference>
<evidence type="ECO:0000259" key="3">
    <source>
        <dbReference type="Pfam" id="PF01488"/>
    </source>
</evidence>
<feature type="region of interest" description="Disordered" evidence="1">
    <location>
        <begin position="721"/>
        <end position="753"/>
    </location>
</feature>
<feature type="region of interest" description="Disordered" evidence="1">
    <location>
        <begin position="772"/>
        <end position="803"/>
    </location>
</feature>
<dbReference type="SUPFAM" id="SSF69075">
    <property type="entry name" value="Glutamyl tRNA-reductase dimerization domain"/>
    <property type="match status" value="1"/>
</dbReference>
<dbReference type="Pfam" id="PF01488">
    <property type="entry name" value="Shikimate_DH"/>
    <property type="match status" value="1"/>
</dbReference>
<evidence type="ECO:0000313" key="4">
    <source>
        <dbReference type="EMBL" id="CAK9061158.1"/>
    </source>
</evidence>